<reference evidence="4 5" key="1">
    <citation type="submission" date="2023-03" db="EMBL/GenBank/DDBJ databases">
        <title>Roseibium porphyridii sp. nov. and Roseibium rhodosorbium sp. nov. isolated from marine algae, Porphyridium cruentum and Rhodosorus marinus, respectively.</title>
        <authorList>
            <person name="Lee M.W."/>
            <person name="Choi B.J."/>
            <person name="Lee J.K."/>
            <person name="Choi D.G."/>
            <person name="Baek J.H."/>
            <person name="Bayburt H."/>
            <person name="Kim J.M."/>
            <person name="Han D.M."/>
            <person name="Kim K.H."/>
            <person name="Jeon C.O."/>
        </authorList>
    </citation>
    <scope>NUCLEOTIDE SEQUENCE [LARGE SCALE GENOMIC DNA]</scope>
    <source>
        <strain evidence="4 5">KMA01</strain>
    </source>
</reference>
<dbReference type="InterPro" id="IPR002347">
    <property type="entry name" value="SDR_fam"/>
</dbReference>
<gene>
    <name evidence="4" type="ORF">K1718_16360</name>
</gene>
<sequence>MRNQNYVAKPDDGCAWVTGASSGIGKELALDLARSGWTVAVTARSSKDLEALSIQAQNLPGSIHPYPGDVSDTQSMSDICKSILAGIGKIALMIANAGVYLPQDGLKAEAAAFKKSFDVNLMGTVNVLLPVIEVMKPEGRGQIAVVSSVAGYSGLPTSAAYGATKAGLINLAESLKFDLDRAGIRIQVVNPGFVDTPATRSNPFPMPHLLTVEQAVQKIREGLEDSKRFEIAFPTIFVLQLKFLKLLPYRLYFAFMSRATGWNKKKAG</sequence>
<dbReference type="PANTHER" id="PTHR44196">
    <property type="entry name" value="DEHYDROGENASE/REDUCTASE SDR FAMILY MEMBER 7B"/>
    <property type="match status" value="1"/>
</dbReference>
<dbReference type="EMBL" id="CP120863">
    <property type="protein sequence ID" value="WFE87732.1"/>
    <property type="molecule type" value="Genomic_DNA"/>
</dbReference>
<evidence type="ECO:0000256" key="2">
    <source>
        <dbReference type="ARBA" id="ARBA00023002"/>
    </source>
</evidence>
<accession>A0ABY8EXI4</accession>
<evidence type="ECO:0000256" key="3">
    <source>
        <dbReference type="RuleBase" id="RU000363"/>
    </source>
</evidence>
<evidence type="ECO:0000313" key="4">
    <source>
        <dbReference type="EMBL" id="WFE87732.1"/>
    </source>
</evidence>
<keyword evidence="5" id="KW-1185">Reference proteome</keyword>
<dbReference type="SUPFAM" id="SSF51735">
    <property type="entry name" value="NAD(P)-binding Rossmann-fold domains"/>
    <property type="match status" value="1"/>
</dbReference>
<dbReference type="Gene3D" id="3.40.50.720">
    <property type="entry name" value="NAD(P)-binding Rossmann-like Domain"/>
    <property type="match status" value="1"/>
</dbReference>
<dbReference type="InterPro" id="IPR036291">
    <property type="entry name" value="NAD(P)-bd_dom_sf"/>
</dbReference>
<comment type="similarity">
    <text evidence="1 3">Belongs to the short-chain dehydrogenases/reductases (SDR) family.</text>
</comment>
<protein>
    <submittedName>
        <fullName evidence="4">SDR family NAD(P)-dependent oxidoreductase</fullName>
    </submittedName>
</protein>
<dbReference type="PRINTS" id="PR00080">
    <property type="entry name" value="SDRFAMILY"/>
</dbReference>
<dbReference type="PANTHER" id="PTHR44196:SF1">
    <property type="entry name" value="DEHYDROGENASE_REDUCTASE SDR FAMILY MEMBER 7B"/>
    <property type="match status" value="1"/>
</dbReference>
<proteinExistence type="inferred from homology"/>
<name>A0ABY8EXI4_9HYPH</name>
<dbReference type="Proteomes" id="UP001209803">
    <property type="component" value="Chromosome"/>
</dbReference>
<dbReference type="Pfam" id="PF00106">
    <property type="entry name" value="adh_short"/>
    <property type="match status" value="1"/>
</dbReference>
<keyword evidence="2" id="KW-0560">Oxidoreductase</keyword>
<organism evidence="4 5">
    <name type="scientific">Roseibium porphyridii</name>
    <dbReference type="NCBI Taxonomy" id="2866279"/>
    <lineage>
        <taxon>Bacteria</taxon>
        <taxon>Pseudomonadati</taxon>
        <taxon>Pseudomonadota</taxon>
        <taxon>Alphaproteobacteria</taxon>
        <taxon>Hyphomicrobiales</taxon>
        <taxon>Stappiaceae</taxon>
        <taxon>Roseibium</taxon>
    </lineage>
</organism>
<evidence type="ECO:0000256" key="1">
    <source>
        <dbReference type="ARBA" id="ARBA00006484"/>
    </source>
</evidence>
<dbReference type="PRINTS" id="PR00081">
    <property type="entry name" value="GDHRDH"/>
</dbReference>
<evidence type="ECO:0000313" key="5">
    <source>
        <dbReference type="Proteomes" id="UP001209803"/>
    </source>
</evidence>
<dbReference type="RefSeq" id="WP_265681533.1">
    <property type="nucleotide sequence ID" value="NZ_CP120863.1"/>
</dbReference>